<dbReference type="Pfam" id="PF13166">
    <property type="entry name" value="AAA_13"/>
    <property type="match status" value="1"/>
</dbReference>
<sequence>MSTITSIRRLTNYGIFRNFDGTKTQPFGKLNLVYGWNGSGKSTLSTVFEILQLRTPLSQTRFPNAEIQIDLAEGGPITGATVSNCTLNIHTFNQGFIKKNIDWDKSVKGILLVAKEKIEEKKALDALREELEQVKIQEQQHIKKAVELEAAISKFLTDSAKRTKTSLQVIDVSDNRYFNYNKTKLEDFLASHASAVKNVASVLSTKDLAAQTQAARPEHRPNIEVSFNQVQFEGFTKAHERLTDLLGASAVNAAILRLTQHSGLQTWVASGIELHQALSSEACEFCGGVLHPSRLQELQAHFNEEYKKFQERLSSADSWLHGKYVDVSALPSESDFYDEFRGPYKDAATGLQTAVQKLNSCIGQWHDTLREKISNQFNINLQVSPISHELIESVQAGMNAVAAQVAAHNKKTANFQAETKKSKERLELHYAAVEARDFGYVDRCNDREAENKKREESASLRRKLEQQVRQLQQSLSSAGIGAEQFNAALHRFLGRSEISLHFKPETGGYEIVRHNGSKHDGNLSEGEKTAIAFVYFITKLTENDNRVEDSIIVIDDPISSFDSNYLFHPYSYLRANCEKAKQLFVLTHNFNFYKLVRDWYAKADSNRAQKGKGPAAFFYVLETDNALPRSSQLTNANETLVRYHSEYHYIFSRLHQLREHESLSIEDSFLSANLARKLLEAFLSFKFPRQRGDIASLMAVAIEGCKTTTVETKERIYRFINKYSHSDYIEIDSDASENLHGESRNVIALIFEWMGELDPVHLAEMESVVKSPD</sequence>
<dbReference type="InterPro" id="IPR027417">
    <property type="entry name" value="P-loop_NTPase"/>
</dbReference>
<protein>
    <submittedName>
        <fullName evidence="3">Wobble nucleotide-excising tRNase</fullName>
    </submittedName>
</protein>
<proteinExistence type="predicted"/>
<feature type="coiled-coil region" evidence="1">
    <location>
        <begin position="447"/>
        <end position="474"/>
    </location>
</feature>
<accession>A0A316F447</accession>
<gene>
    <name evidence="3" type="ORF">C7419_1012486</name>
</gene>
<dbReference type="PANTHER" id="PTHR32114">
    <property type="entry name" value="ABC TRANSPORTER ABCH.3"/>
    <property type="match status" value="1"/>
</dbReference>
<evidence type="ECO:0000259" key="2">
    <source>
        <dbReference type="Pfam" id="PF13166"/>
    </source>
</evidence>
<organism evidence="3 4">
    <name type="scientific">Cupriavidus plantarum</name>
    <dbReference type="NCBI Taxonomy" id="942865"/>
    <lineage>
        <taxon>Bacteria</taxon>
        <taxon>Pseudomonadati</taxon>
        <taxon>Pseudomonadota</taxon>
        <taxon>Betaproteobacteria</taxon>
        <taxon>Burkholderiales</taxon>
        <taxon>Burkholderiaceae</taxon>
        <taxon>Cupriavidus</taxon>
    </lineage>
</organism>
<keyword evidence="4" id="KW-1185">Reference proteome</keyword>
<feature type="domain" description="Protein CR006 P-loop" evidence="2">
    <location>
        <begin position="12"/>
        <end position="752"/>
    </location>
</feature>
<evidence type="ECO:0000256" key="1">
    <source>
        <dbReference type="SAM" id="Coils"/>
    </source>
</evidence>
<dbReference type="SUPFAM" id="SSF52540">
    <property type="entry name" value="P-loop containing nucleoside triphosphate hydrolases"/>
    <property type="match status" value="1"/>
</dbReference>
<evidence type="ECO:0000313" key="4">
    <source>
        <dbReference type="Proteomes" id="UP000245754"/>
    </source>
</evidence>
<dbReference type="RefSeq" id="WP_109582162.1">
    <property type="nucleotide sequence ID" value="NZ_QGGT01000001.1"/>
</dbReference>
<dbReference type="InterPro" id="IPR026866">
    <property type="entry name" value="CR006_AAA"/>
</dbReference>
<comment type="caution">
    <text evidence="3">The sequence shown here is derived from an EMBL/GenBank/DDBJ whole genome shotgun (WGS) entry which is preliminary data.</text>
</comment>
<dbReference type="EMBL" id="QGGT01000001">
    <property type="protein sequence ID" value="PWK38588.1"/>
    <property type="molecule type" value="Genomic_DNA"/>
</dbReference>
<feature type="coiled-coil region" evidence="1">
    <location>
        <begin position="114"/>
        <end position="151"/>
    </location>
</feature>
<keyword evidence="1" id="KW-0175">Coiled coil</keyword>
<name>A0A316F447_9BURK</name>
<dbReference type="Gene3D" id="3.40.50.300">
    <property type="entry name" value="P-loop containing nucleotide triphosphate hydrolases"/>
    <property type="match status" value="2"/>
</dbReference>
<evidence type="ECO:0000313" key="3">
    <source>
        <dbReference type="EMBL" id="PWK38588.1"/>
    </source>
</evidence>
<dbReference type="PANTHER" id="PTHR32114:SF2">
    <property type="entry name" value="ABC TRANSPORTER ABCH.3"/>
    <property type="match status" value="1"/>
</dbReference>
<dbReference type="Proteomes" id="UP000245754">
    <property type="component" value="Unassembled WGS sequence"/>
</dbReference>
<reference evidence="3 4" key="1">
    <citation type="submission" date="2018-05" db="EMBL/GenBank/DDBJ databases">
        <title>Genomic Encyclopedia of Type Strains, Phase IV (KMG-V): Genome sequencing to study the core and pangenomes of soil and plant-associated prokaryotes.</title>
        <authorList>
            <person name="Whitman W."/>
        </authorList>
    </citation>
    <scope>NUCLEOTIDE SEQUENCE [LARGE SCALE GENOMIC DNA]</scope>
    <source>
        <strain evidence="3 4">SLV-132</strain>
    </source>
</reference>
<dbReference type="AlphaFoldDB" id="A0A316F447"/>